<dbReference type="OrthoDB" id="5521299at2759"/>
<dbReference type="InterPro" id="IPR046896">
    <property type="entry name" value="Cup1-like_N"/>
</dbReference>
<dbReference type="Pfam" id="PF20263">
    <property type="entry name" value="LYRM2-like"/>
    <property type="match status" value="1"/>
</dbReference>
<evidence type="ECO:0000259" key="1">
    <source>
        <dbReference type="Pfam" id="PF20263"/>
    </source>
</evidence>
<protein>
    <recommendedName>
        <fullName evidence="1">LYR motif-containing protein Cup1-like N-terminal domain-containing protein</fullName>
    </recommendedName>
</protein>
<dbReference type="CDD" id="cd20273">
    <property type="entry name" value="Complex1_LYR_unchar"/>
    <property type="match status" value="1"/>
</dbReference>
<reference evidence="2 3" key="1">
    <citation type="submission" date="2017-10" db="EMBL/GenBank/DDBJ databases">
        <title>Comparative genomics in systemic dimorphic fungi from Ajellomycetaceae.</title>
        <authorList>
            <person name="Munoz J.F."/>
            <person name="Mcewen J.G."/>
            <person name="Clay O.K."/>
            <person name="Cuomo C.A."/>
        </authorList>
    </citation>
    <scope>NUCLEOTIDE SEQUENCE [LARGE SCALE GENOMIC DNA]</scope>
    <source>
        <strain evidence="2 3">UAMH7299</strain>
    </source>
</reference>
<proteinExistence type="predicted"/>
<keyword evidence="3" id="KW-1185">Reference proteome</keyword>
<sequence>MAHLYPVPHWRHVYRALLRESGYLPDPIARPYMHNYVRLSYRENWPKIIPNSAASPYGQIHLERKARKLLSLLTRANEGYLKPLERVLMLSYGRAGVQRRNLLEPLLGLPEQIQKAKRPYPADYSRIVLARPAEWEPLPTLQALIDSQVQRRELKQLGLTERIKETKPEYPGTNVWGQEASPKKLNAVKRKWFMALVDNLLPPLPEDQWNTLSGLVIGTEPWTEPQRRPRRALDEWSRSALDAEFLVFGPKKGETFEKFAKGRPHHIKRKLMQNLWDKVCTATPRMHWDGNKGQWLVQWGSPKVEAPIYRTLDPGMEDALFGGVDAKTGQLLKT</sequence>
<gene>
    <name evidence="2" type="ORF">AJ80_02036</name>
</gene>
<accession>A0A2B7YIR6</accession>
<feature type="domain" description="LYR motif-containing protein Cup1-like N-terminal" evidence="1">
    <location>
        <begin position="13"/>
        <end position="103"/>
    </location>
</feature>
<comment type="caution">
    <text evidence="2">The sequence shown here is derived from an EMBL/GenBank/DDBJ whole genome shotgun (WGS) entry which is preliminary data.</text>
</comment>
<dbReference type="Proteomes" id="UP000224634">
    <property type="component" value="Unassembled WGS sequence"/>
</dbReference>
<evidence type="ECO:0000313" key="3">
    <source>
        <dbReference type="Proteomes" id="UP000224634"/>
    </source>
</evidence>
<organism evidence="2 3">
    <name type="scientific">Polytolypa hystricis (strain UAMH7299)</name>
    <dbReference type="NCBI Taxonomy" id="1447883"/>
    <lineage>
        <taxon>Eukaryota</taxon>
        <taxon>Fungi</taxon>
        <taxon>Dikarya</taxon>
        <taxon>Ascomycota</taxon>
        <taxon>Pezizomycotina</taxon>
        <taxon>Eurotiomycetes</taxon>
        <taxon>Eurotiomycetidae</taxon>
        <taxon>Onygenales</taxon>
        <taxon>Onygenales incertae sedis</taxon>
        <taxon>Polytolypa</taxon>
    </lineage>
</organism>
<dbReference type="EMBL" id="PDNA01000018">
    <property type="protein sequence ID" value="PGH23974.1"/>
    <property type="molecule type" value="Genomic_DNA"/>
</dbReference>
<evidence type="ECO:0000313" key="2">
    <source>
        <dbReference type="EMBL" id="PGH23974.1"/>
    </source>
</evidence>
<dbReference type="AlphaFoldDB" id="A0A2B7YIR6"/>
<name>A0A2B7YIR6_POLH7</name>